<evidence type="ECO:0000313" key="2">
    <source>
        <dbReference type="Proteomes" id="UP000627446"/>
    </source>
</evidence>
<organism evidence="1 2">
    <name type="scientific">Undibacterium nitidum</name>
    <dbReference type="NCBI Taxonomy" id="2762298"/>
    <lineage>
        <taxon>Bacteria</taxon>
        <taxon>Pseudomonadati</taxon>
        <taxon>Pseudomonadota</taxon>
        <taxon>Betaproteobacteria</taxon>
        <taxon>Burkholderiales</taxon>
        <taxon>Oxalobacteraceae</taxon>
        <taxon>Undibacterium</taxon>
    </lineage>
</organism>
<accession>A0A923HM54</accession>
<dbReference type="EMBL" id="JACOFZ010000002">
    <property type="protein sequence ID" value="MBC3881577.1"/>
    <property type="molecule type" value="Genomic_DNA"/>
</dbReference>
<proteinExistence type="predicted"/>
<reference evidence="1" key="1">
    <citation type="submission" date="2020-08" db="EMBL/GenBank/DDBJ databases">
        <title>Novel species isolated from subtropical streams in China.</title>
        <authorList>
            <person name="Lu H."/>
        </authorList>
    </citation>
    <scope>NUCLEOTIDE SEQUENCE</scope>
    <source>
        <strain evidence="1">LX22W</strain>
    </source>
</reference>
<keyword evidence="2" id="KW-1185">Reference proteome</keyword>
<sequence>MKMMTTKFLINAEERNSLVAEELLQLSPYDDNRPFVLGLNARPLAALFDAAICGSRVYELMKISRPADLFHYLYLDFVDIDPSILRHVQNFFGPRARFDVMPFLGGMKFLEFDRCFSSNDDGPALFCRCWLEHRESDFWDLKLLALLDLTKRVQHRLRLVDDLLLKNEISLIDDHKHRRDFLVKVERISERENTISLTTSLPLDLYQTIVSLVKENKVNSVSCPLTDYALWRFLVEEQMRRAQSLGQEPSNALFLSGCGGGTDWGTADWGGDVHVLDEGVFSSELFIKPDWHNFRREFAGIGGSLHQASYTSALHYMLTKEDFGELECAIRTEIGDWILYENKVRLVFSSSP</sequence>
<evidence type="ECO:0000313" key="1">
    <source>
        <dbReference type="EMBL" id="MBC3881577.1"/>
    </source>
</evidence>
<dbReference type="RefSeq" id="WP_186915925.1">
    <property type="nucleotide sequence ID" value="NZ_JACOFZ010000002.1"/>
</dbReference>
<dbReference type="Proteomes" id="UP000627446">
    <property type="component" value="Unassembled WGS sequence"/>
</dbReference>
<protein>
    <submittedName>
        <fullName evidence="1">Uncharacterized protein</fullName>
    </submittedName>
</protein>
<gene>
    <name evidence="1" type="ORF">H8K36_09355</name>
</gene>
<comment type="caution">
    <text evidence="1">The sequence shown here is derived from an EMBL/GenBank/DDBJ whole genome shotgun (WGS) entry which is preliminary data.</text>
</comment>
<dbReference type="AlphaFoldDB" id="A0A923HM54"/>
<name>A0A923HM54_9BURK</name>